<evidence type="ECO:0000313" key="2">
    <source>
        <dbReference type="EMBL" id="TCN66453.1"/>
    </source>
</evidence>
<dbReference type="Pfam" id="PF11188">
    <property type="entry name" value="DUF2975"/>
    <property type="match status" value="1"/>
</dbReference>
<feature type="transmembrane region" description="Helical" evidence="1">
    <location>
        <begin position="12"/>
        <end position="32"/>
    </location>
</feature>
<feature type="transmembrane region" description="Helical" evidence="1">
    <location>
        <begin position="100"/>
        <end position="118"/>
    </location>
</feature>
<evidence type="ECO:0000256" key="1">
    <source>
        <dbReference type="SAM" id="Phobius"/>
    </source>
</evidence>
<evidence type="ECO:0008006" key="4">
    <source>
        <dbReference type="Google" id="ProtNLM"/>
    </source>
</evidence>
<keyword evidence="1" id="KW-1133">Transmembrane helix</keyword>
<dbReference type="EMBL" id="SLWB01000009">
    <property type="protein sequence ID" value="TCN66453.1"/>
    <property type="molecule type" value="Genomic_DNA"/>
</dbReference>
<evidence type="ECO:0000313" key="3">
    <source>
        <dbReference type="Proteomes" id="UP000294830"/>
    </source>
</evidence>
<reference evidence="2 3" key="1">
    <citation type="submission" date="2019-03" db="EMBL/GenBank/DDBJ databases">
        <title>Genomic Encyclopedia of Archaeal and Bacterial Type Strains, Phase II (KMG-II): from individual species to whole genera.</title>
        <authorList>
            <person name="Goeker M."/>
        </authorList>
    </citation>
    <scope>NUCLEOTIDE SEQUENCE [LARGE SCALE GENOMIC DNA]</scope>
    <source>
        <strain evidence="2 3">RL-C</strain>
    </source>
</reference>
<dbReference type="OrthoDB" id="1008337at2"/>
<gene>
    <name evidence="2" type="ORF">CLV25_10982</name>
</gene>
<comment type="caution">
    <text evidence="2">The sequence shown here is derived from an EMBL/GenBank/DDBJ whole genome shotgun (WGS) entry which is preliminary data.</text>
</comment>
<accession>A0A4R2EDC9</accession>
<keyword evidence="1" id="KW-0812">Transmembrane</keyword>
<keyword evidence="3" id="KW-1185">Reference proteome</keyword>
<sequence>MDKKLLIRVRLLNVVIALLLIVSLSTDFVSGFKEGVRSAKLGKQKNASTELYFVSLRPLESRSELKVATTNGSEALATINEATVILHNSQKPIGKLVSDTTMAVLTLGIIGWLIILIWKITASLGRGNVLTRRNLIRVRAIGILLIVKEAVFIGSQYVDLHYIKSVAQVKGYEMVVDLSCTQIVVGLMLLVFAEILVVANRIKEEQELTI</sequence>
<proteinExistence type="predicted"/>
<name>A0A4R2EDC9_9BACT</name>
<organism evidence="2 3">
    <name type="scientific">Acetobacteroides hydrogenigenes</name>
    <dbReference type="NCBI Taxonomy" id="979970"/>
    <lineage>
        <taxon>Bacteria</taxon>
        <taxon>Pseudomonadati</taxon>
        <taxon>Bacteroidota</taxon>
        <taxon>Bacteroidia</taxon>
        <taxon>Bacteroidales</taxon>
        <taxon>Rikenellaceae</taxon>
        <taxon>Acetobacteroides</taxon>
    </lineage>
</organism>
<dbReference type="Proteomes" id="UP000294830">
    <property type="component" value="Unassembled WGS sequence"/>
</dbReference>
<dbReference type="RefSeq" id="WP_131839577.1">
    <property type="nucleotide sequence ID" value="NZ_SLWB01000009.1"/>
</dbReference>
<feature type="transmembrane region" description="Helical" evidence="1">
    <location>
        <begin position="138"/>
        <end position="158"/>
    </location>
</feature>
<dbReference type="InterPro" id="IPR021354">
    <property type="entry name" value="DUF2975"/>
</dbReference>
<protein>
    <recommendedName>
        <fullName evidence="4">DUF2975 family protein</fullName>
    </recommendedName>
</protein>
<dbReference type="AlphaFoldDB" id="A0A4R2EDC9"/>
<feature type="transmembrane region" description="Helical" evidence="1">
    <location>
        <begin position="178"/>
        <end position="199"/>
    </location>
</feature>
<keyword evidence="1" id="KW-0472">Membrane</keyword>